<protein>
    <submittedName>
        <fullName evidence="2">Uncharacterized protein</fullName>
    </submittedName>
</protein>
<feature type="region of interest" description="Disordered" evidence="1">
    <location>
        <begin position="127"/>
        <end position="206"/>
    </location>
</feature>
<gene>
    <name evidence="2" type="ORF">G9272_41100</name>
</gene>
<feature type="compositionally biased region" description="Pro residues" evidence="1">
    <location>
        <begin position="129"/>
        <end position="138"/>
    </location>
</feature>
<dbReference type="AlphaFoldDB" id="A0A6M4X105"/>
<sequence>MYPDAPSARRPGRCWTIRVVGHRDRTASVTCSSPCVMPPRSRDIAALRRFAVAHAAAHARAAAVHHDAACWCRRQRCALHEGTRVACAGSVVLVLRHDPAVGQVWTLSEVCAACAPLLPHARVLNRAAPPQPRVPDPAPDTGTGTEAGRGAGTGPTPSGPATPTVGPPRLVPGGFSAPSSGAGAGPERGAGRRRGVGGRRGRPTGS</sequence>
<feature type="compositionally biased region" description="Low complexity" evidence="1">
    <location>
        <begin position="171"/>
        <end position="181"/>
    </location>
</feature>
<feature type="compositionally biased region" description="Basic residues" evidence="1">
    <location>
        <begin position="191"/>
        <end position="206"/>
    </location>
</feature>
<accession>A0A6M4X105</accession>
<evidence type="ECO:0000313" key="2">
    <source>
        <dbReference type="EMBL" id="QJT05939.1"/>
    </source>
</evidence>
<dbReference type="EMBL" id="CP049838">
    <property type="protein sequence ID" value="QJT05939.1"/>
    <property type="molecule type" value="Genomic_DNA"/>
</dbReference>
<dbReference type="Proteomes" id="UP000502665">
    <property type="component" value="Chromosome"/>
</dbReference>
<evidence type="ECO:0000313" key="3">
    <source>
        <dbReference type="Proteomes" id="UP000502665"/>
    </source>
</evidence>
<reference evidence="2" key="1">
    <citation type="submission" date="2020-03" db="EMBL/GenBank/DDBJ databases">
        <title>Molecular networking-based the target discovery of potent antiproliferative macrolactams: 5/6/7/16 polycyclic ansamycins and glycosylated trienomycin from Streptomyces cacaoi subsp. asoensis.</title>
        <authorList>
            <person name="Liu L.-L."/>
        </authorList>
    </citation>
    <scope>NUCLEOTIDE SEQUENCE [LARGE SCALE GENOMIC DNA]</scope>
    <source>
        <strain evidence="2">H2S5</strain>
    </source>
</reference>
<proteinExistence type="predicted"/>
<evidence type="ECO:0000256" key="1">
    <source>
        <dbReference type="SAM" id="MobiDB-lite"/>
    </source>
</evidence>
<feature type="compositionally biased region" description="Pro residues" evidence="1">
    <location>
        <begin position="157"/>
        <end position="170"/>
    </location>
</feature>
<name>A0A6M4X105_9ACTN</name>
<keyword evidence="3" id="KW-1185">Reference proteome</keyword>
<organism evidence="2 3">
    <name type="scientific">Streptomyces asoensis</name>
    <dbReference type="NCBI Taxonomy" id="249586"/>
    <lineage>
        <taxon>Bacteria</taxon>
        <taxon>Bacillati</taxon>
        <taxon>Actinomycetota</taxon>
        <taxon>Actinomycetes</taxon>
        <taxon>Kitasatosporales</taxon>
        <taxon>Streptomycetaceae</taxon>
        <taxon>Streptomyces</taxon>
    </lineage>
</organism>